<dbReference type="EMBL" id="VNJI01000060">
    <property type="protein sequence ID" value="TVY05402.1"/>
    <property type="molecule type" value="Genomic_DNA"/>
</dbReference>
<dbReference type="Proteomes" id="UP000317036">
    <property type="component" value="Unassembled WGS sequence"/>
</dbReference>
<evidence type="ECO:0000313" key="1">
    <source>
        <dbReference type="EMBL" id="TVY05402.1"/>
    </source>
</evidence>
<dbReference type="AlphaFoldDB" id="A0A559JZS3"/>
<dbReference type="InterPro" id="IPR046141">
    <property type="entry name" value="DUF6143"/>
</dbReference>
<protein>
    <submittedName>
        <fullName evidence="1">Uncharacterized protein</fullName>
    </submittedName>
</protein>
<reference evidence="1 2" key="1">
    <citation type="submission" date="2019-07" db="EMBL/GenBank/DDBJ databases">
        <authorList>
            <person name="Kim J."/>
        </authorList>
    </citation>
    <scope>NUCLEOTIDE SEQUENCE [LARGE SCALE GENOMIC DNA]</scope>
    <source>
        <strain evidence="1 2">JC52</strain>
    </source>
</reference>
<organism evidence="1 2">
    <name type="scientific">Paenibacillus cremeus</name>
    <dbReference type="NCBI Taxonomy" id="2163881"/>
    <lineage>
        <taxon>Bacteria</taxon>
        <taxon>Bacillati</taxon>
        <taxon>Bacillota</taxon>
        <taxon>Bacilli</taxon>
        <taxon>Bacillales</taxon>
        <taxon>Paenibacillaceae</taxon>
        <taxon>Paenibacillus</taxon>
    </lineage>
</organism>
<dbReference type="Pfam" id="PF19640">
    <property type="entry name" value="DUF6143"/>
    <property type="match status" value="1"/>
</dbReference>
<dbReference type="RefSeq" id="WP_144854136.1">
    <property type="nucleotide sequence ID" value="NZ_VNJI01000060.1"/>
</dbReference>
<dbReference type="OrthoDB" id="2858798at2"/>
<comment type="caution">
    <text evidence="1">The sequence shown here is derived from an EMBL/GenBank/DDBJ whole genome shotgun (WGS) entry which is preliminary data.</text>
</comment>
<sequence>MFGLIKKRQQPVEVVDVTSRRLNSFQGKYFIGQTEMLIMEGQQQNAWGGLFNPAASGVALFLDIFTISNYSSQFFSAEIWLNPKLARKGNTSSLVHPANLALNPQAEPKVKLQYDCQINDVPLGGVNVMNRIVPPNSTFMSDPGKGGIILPPGGAIAVFLKSPGPFKYESRIAFRWREENHSDGGPQ</sequence>
<keyword evidence="2" id="KW-1185">Reference proteome</keyword>
<proteinExistence type="predicted"/>
<name>A0A559JZS3_9BACL</name>
<gene>
    <name evidence="1" type="ORF">FPZ49_30650</name>
</gene>
<accession>A0A559JZS3</accession>
<evidence type="ECO:0000313" key="2">
    <source>
        <dbReference type="Proteomes" id="UP000317036"/>
    </source>
</evidence>